<evidence type="ECO:0000256" key="1">
    <source>
        <dbReference type="ARBA" id="ARBA00004651"/>
    </source>
</evidence>
<evidence type="ECO:0000256" key="10">
    <source>
        <dbReference type="HAMAP-Rule" id="MF_00115"/>
    </source>
</evidence>
<keyword evidence="3 10" id="KW-0813">Transport</keyword>
<feature type="transmembrane region" description="Helical" evidence="10">
    <location>
        <begin position="12"/>
        <end position="31"/>
    </location>
</feature>
<dbReference type="NCBIfam" id="TIGR00220">
    <property type="entry name" value="mscL"/>
    <property type="match status" value="1"/>
</dbReference>
<comment type="function">
    <text evidence="10">Channel that opens in response to stretch forces in the membrane lipid bilayer. May participate in the regulation of osmotic pressure changes within the cell.</text>
</comment>
<dbReference type="Pfam" id="PF01741">
    <property type="entry name" value="MscL"/>
    <property type="match status" value="1"/>
</dbReference>
<dbReference type="PRINTS" id="PR01264">
    <property type="entry name" value="MECHCHANNEL"/>
</dbReference>
<evidence type="ECO:0000256" key="9">
    <source>
        <dbReference type="ARBA" id="ARBA00023303"/>
    </source>
</evidence>
<dbReference type="Proteomes" id="UP000199586">
    <property type="component" value="Unassembled WGS sequence"/>
</dbReference>
<evidence type="ECO:0000256" key="8">
    <source>
        <dbReference type="ARBA" id="ARBA00023136"/>
    </source>
</evidence>
<dbReference type="PANTHER" id="PTHR30266:SF2">
    <property type="entry name" value="LARGE-CONDUCTANCE MECHANOSENSITIVE CHANNEL"/>
    <property type="match status" value="1"/>
</dbReference>
<dbReference type="PANTHER" id="PTHR30266">
    <property type="entry name" value="MECHANOSENSITIVE CHANNEL MSCL"/>
    <property type="match status" value="1"/>
</dbReference>
<proteinExistence type="inferred from homology"/>
<dbReference type="RefSeq" id="WP_093334215.1">
    <property type="nucleotide sequence ID" value="NZ_FOXP01000011.1"/>
</dbReference>
<evidence type="ECO:0000256" key="6">
    <source>
        <dbReference type="ARBA" id="ARBA00022989"/>
    </source>
</evidence>
<dbReference type="HAMAP" id="MF_00115">
    <property type="entry name" value="MscL"/>
    <property type="match status" value="1"/>
</dbReference>
<dbReference type="InterPro" id="IPR037673">
    <property type="entry name" value="MSC/AndL"/>
</dbReference>
<keyword evidence="7 10" id="KW-0406">Ion transport</keyword>
<comment type="subunit">
    <text evidence="10">Homopentamer.</text>
</comment>
<organism evidence="12 13">
    <name type="scientific">Sphingomonas rubra</name>
    <dbReference type="NCBI Taxonomy" id="634430"/>
    <lineage>
        <taxon>Bacteria</taxon>
        <taxon>Pseudomonadati</taxon>
        <taxon>Pseudomonadota</taxon>
        <taxon>Alphaproteobacteria</taxon>
        <taxon>Sphingomonadales</taxon>
        <taxon>Sphingomonadaceae</taxon>
        <taxon>Sphingomonas</taxon>
    </lineage>
</organism>
<dbReference type="InterPro" id="IPR036019">
    <property type="entry name" value="MscL_channel"/>
</dbReference>
<feature type="coiled-coil region" evidence="11">
    <location>
        <begin position="106"/>
        <end position="133"/>
    </location>
</feature>
<evidence type="ECO:0000256" key="5">
    <source>
        <dbReference type="ARBA" id="ARBA00022692"/>
    </source>
</evidence>
<dbReference type="STRING" id="634430.SAMN04488241_11172"/>
<dbReference type="GO" id="GO:0005886">
    <property type="term" value="C:plasma membrane"/>
    <property type="evidence" value="ECO:0007669"/>
    <property type="project" value="UniProtKB-SubCell"/>
</dbReference>
<dbReference type="PROSITE" id="PS01327">
    <property type="entry name" value="MSCL"/>
    <property type="match status" value="1"/>
</dbReference>
<name>A0A1I5UCT9_9SPHN</name>
<evidence type="ECO:0000256" key="11">
    <source>
        <dbReference type="SAM" id="Coils"/>
    </source>
</evidence>
<dbReference type="InterPro" id="IPR001185">
    <property type="entry name" value="MS_channel"/>
</dbReference>
<dbReference type="Gene3D" id="1.10.1200.120">
    <property type="entry name" value="Large-conductance mechanosensitive channel, MscL, domain 1"/>
    <property type="match status" value="1"/>
</dbReference>
<keyword evidence="11" id="KW-0175">Coiled coil</keyword>
<evidence type="ECO:0000313" key="12">
    <source>
        <dbReference type="EMBL" id="SFP93064.1"/>
    </source>
</evidence>
<evidence type="ECO:0000256" key="4">
    <source>
        <dbReference type="ARBA" id="ARBA00022475"/>
    </source>
</evidence>
<evidence type="ECO:0000256" key="7">
    <source>
        <dbReference type="ARBA" id="ARBA00023065"/>
    </source>
</evidence>
<accession>A0A1I5UCT9</accession>
<dbReference type="OrthoDB" id="9810350at2"/>
<keyword evidence="9 10" id="KW-0407">Ion channel</keyword>
<dbReference type="SUPFAM" id="SSF81330">
    <property type="entry name" value="Gated mechanosensitive channel"/>
    <property type="match status" value="1"/>
</dbReference>
<evidence type="ECO:0000256" key="3">
    <source>
        <dbReference type="ARBA" id="ARBA00022448"/>
    </source>
</evidence>
<protein>
    <recommendedName>
        <fullName evidence="10">Large-conductance mechanosensitive channel</fullName>
    </recommendedName>
</protein>
<reference evidence="12 13" key="1">
    <citation type="submission" date="2016-10" db="EMBL/GenBank/DDBJ databases">
        <authorList>
            <person name="de Groot N.N."/>
        </authorList>
    </citation>
    <scope>NUCLEOTIDE SEQUENCE [LARGE SCALE GENOMIC DNA]</scope>
    <source>
        <strain evidence="12 13">CGMCC 1.9113</strain>
    </source>
</reference>
<keyword evidence="13" id="KW-1185">Reference proteome</keyword>
<gene>
    <name evidence="10" type="primary">mscL</name>
    <name evidence="12" type="ORF">SAMN04488241_11172</name>
</gene>
<keyword evidence="10" id="KW-0997">Cell inner membrane</keyword>
<evidence type="ECO:0000313" key="13">
    <source>
        <dbReference type="Proteomes" id="UP000199586"/>
    </source>
</evidence>
<dbReference type="NCBIfam" id="NF010557">
    <property type="entry name" value="PRK13952.1"/>
    <property type="match status" value="1"/>
</dbReference>
<keyword evidence="8 10" id="KW-0472">Membrane</keyword>
<keyword evidence="6 10" id="KW-1133">Transmembrane helix</keyword>
<keyword evidence="5 10" id="KW-0812">Transmembrane</keyword>
<dbReference type="EMBL" id="FOXP01000011">
    <property type="protein sequence ID" value="SFP93064.1"/>
    <property type="molecule type" value="Genomic_DNA"/>
</dbReference>
<feature type="transmembrane region" description="Helical" evidence="10">
    <location>
        <begin position="88"/>
        <end position="106"/>
    </location>
</feature>
<comment type="subcellular location">
    <subcellularLocation>
        <location evidence="10">Cell inner membrane</location>
        <topology evidence="10">Multi-pass membrane protein</topology>
    </subcellularLocation>
    <subcellularLocation>
        <location evidence="1">Cell membrane</location>
        <topology evidence="1">Multi-pass membrane protein</topology>
    </subcellularLocation>
</comment>
<evidence type="ECO:0000256" key="2">
    <source>
        <dbReference type="ARBA" id="ARBA00007254"/>
    </source>
</evidence>
<comment type="similarity">
    <text evidence="2 10">Belongs to the MscL family.</text>
</comment>
<dbReference type="AlphaFoldDB" id="A0A1I5UCT9"/>
<sequence length="159" mass="17181">MLKEFRAFIMRGNVLDLAVAVIIGAAFSKIVTSLTDDIIMPVIGRIFGGLDFSSYFVVLGEVPAGLRGSTDYAALKKAGVPLLGYGEFITQVVNFVIVAFIIFTMVRSVNKLAALAEREAARLRHQQAAEEAAAPPPPEPVEIALLREIRNELKARPAA</sequence>
<keyword evidence="4 10" id="KW-1003">Cell membrane</keyword>
<dbReference type="InterPro" id="IPR019823">
    <property type="entry name" value="Mechanosensitive_channel_CS"/>
</dbReference>
<dbReference type="GO" id="GO:0008381">
    <property type="term" value="F:mechanosensitive monoatomic ion channel activity"/>
    <property type="evidence" value="ECO:0007669"/>
    <property type="project" value="UniProtKB-UniRule"/>
</dbReference>